<evidence type="ECO:0000313" key="2">
    <source>
        <dbReference type="Proteomes" id="UP000683360"/>
    </source>
</evidence>
<dbReference type="SUPFAM" id="SSF52266">
    <property type="entry name" value="SGNH hydrolase"/>
    <property type="match status" value="1"/>
</dbReference>
<name>A0A8S3SHB5_MYTED</name>
<dbReference type="EMBL" id="CAJPWZ010001644">
    <property type="protein sequence ID" value="CAG2219834.1"/>
    <property type="molecule type" value="Genomic_DNA"/>
</dbReference>
<evidence type="ECO:0000313" key="1">
    <source>
        <dbReference type="EMBL" id="CAG2219834.1"/>
    </source>
</evidence>
<keyword evidence="2" id="KW-1185">Reference proteome</keyword>
<reference evidence="1" key="1">
    <citation type="submission" date="2021-03" db="EMBL/GenBank/DDBJ databases">
        <authorList>
            <person name="Bekaert M."/>
        </authorList>
    </citation>
    <scope>NUCLEOTIDE SEQUENCE</scope>
</reference>
<protein>
    <submittedName>
        <fullName evidence="1">Uncharacterized protein</fullName>
    </submittedName>
</protein>
<gene>
    <name evidence="1" type="ORF">MEDL_33357</name>
</gene>
<sequence>MALCIQRSISVPQSISTSTRKHYTTTTHAQQTRYACPDSQTTCPTHRPHCNLAKPQSDNCVPFRHQLMTTIGYIDHPVPDSFWGSVSSNHRHQQNTFGLLLAQPYQRHGKTSVCFHCKSGAKLDRLLAYVKKCQLLDHYQPSVILLQMGGNDISMQFFELSRLEVTIDAFTSYCQSIG</sequence>
<comment type="caution">
    <text evidence="1">The sequence shown here is derived from an EMBL/GenBank/DDBJ whole genome shotgun (WGS) entry which is preliminary data.</text>
</comment>
<proteinExistence type="predicted"/>
<dbReference type="Proteomes" id="UP000683360">
    <property type="component" value="Unassembled WGS sequence"/>
</dbReference>
<accession>A0A8S3SHB5</accession>
<dbReference type="AlphaFoldDB" id="A0A8S3SHB5"/>
<organism evidence="1 2">
    <name type="scientific">Mytilus edulis</name>
    <name type="common">Blue mussel</name>
    <dbReference type="NCBI Taxonomy" id="6550"/>
    <lineage>
        <taxon>Eukaryota</taxon>
        <taxon>Metazoa</taxon>
        <taxon>Spiralia</taxon>
        <taxon>Lophotrochozoa</taxon>
        <taxon>Mollusca</taxon>
        <taxon>Bivalvia</taxon>
        <taxon>Autobranchia</taxon>
        <taxon>Pteriomorphia</taxon>
        <taxon>Mytilida</taxon>
        <taxon>Mytiloidea</taxon>
        <taxon>Mytilidae</taxon>
        <taxon>Mytilinae</taxon>
        <taxon>Mytilus</taxon>
    </lineage>
</organism>